<sequence>MLKSVIRAMVTVPYELVDIGANLGHPSYKNDFEKVLERAKQAGLSKIMITGTSEKLSQEAAALVKPYPGFLYFTAGVHPHDAKDYKESTEGVLRELVKDPQCVAVGECGLDFNRNFSPPEVQKEVFEKQVGLAVELQKPLFIHEREGAADMLSILGKFEGKLPKVVIHCFTGTAEEAKTYISKGFYIGLTGFLWKDRSPDGVKFALQNGHIPLDRLVLETDAPYMYPKVNDKKIPAEIRNALTPEALALHKHSSFNRNEPCSLAAICELVAGFMGVSATEVATQTTANAKLIYGLD</sequence>
<dbReference type="WBParaSite" id="Pan_g8500.t1">
    <property type="protein sequence ID" value="Pan_g8500.t1"/>
    <property type="gene ID" value="Pan_g8500"/>
</dbReference>
<evidence type="ECO:0000256" key="2">
    <source>
        <dbReference type="ARBA" id="ARBA00022490"/>
    </source>
</evidence>
<keyword evidence="4 10" id="KW-0479">Metal-binding</keyword>
<dbReference type="PANTHER" id="PTHR10060:SF15">
    <property type="entry name" value="DEOXYRIBONUCLEASE TATDN1"/>
    <property type="match status" value="1"/>
</dbReference>
<dbReference type="InterPro" id="IPR001130">
    <property type="entry name" value="TatD-like"/>
</dbReference>
<accession>A0A7E4WBL7</accession>
<evidence type="ECO:0000256" key="6">
    <source>
        <dbReference type="ARBA" id="ARBA00022839"/>
    </source>
</evidence>
<keyword evidence="3" id="KW-0540">Nuclease</keyword>
<dbReference type="CDD" id="cd01310">
    <property type="entry name" value="TatD_DNAse"/>
    <property type="match status" value="1"/>
</dbReference>
<feature type="binding site" evidence="10">
    <location>
        <position position="143"/>
    </location>
    <ligand>
        <name>a divalent metal cation</name>
        <dbReference type="ChEBI" id="CHEBI:60240"/>
        <label>2</label>
    </ligand>
</feature>
<keyword evidence="7" id="KW-0460">Magnesium</keyword>
<evidence type="ECO:0000256" key="9">
    <source>
        <dbReference type="ARBA" id="ARBA00045223"/>
    </source>
</evidence>
<keyword evidence="5" id="KW-0378">Hydrolase</keyword>
<dbReference type="Proteomes" id="UP000492821">
    <property type="component" value="Unassembled WGS sequence"/>
</dbReference>
<keyword evidence="2" id="KW-0963">Cytoplasm</keyword>
<reference evidence="11" key="1">
    <citation type="journal article" date="2013" name="Genetics">
        <title>The draft genome and transcriptome of Panagrellus redivivus are shaped by the harsh demands of a free-living lifestyle.</title>
        <authorList>
            <person name="Srinivasan J."/>
            <person name="Dillman A.R."/>
            <person name="Macchietto M.G."/>
            <person name="Heikkinen L."/>
            <person name="Lakso M."/>
            <person name="Fracchia K.M."/>
            <person name="Antoshechkin I."/>
            <person name="Mortazavi A."/>
            <person name="Wong G."/>
            <person name="Sternberg P.W."/>
        </authorList>
    </citation>
    <scope>NUCLEOTIDE SEQUENCE [LARGE SCALE GENOMIC DNA]</scope>
    <source>
        <strain evidence="11">MT8872</strain>
    </source>
</reference>
<evidence type="ECO:0000256" key="4">
    <source>
        <dbReference type="ARBA" id="ARBA00022723"/>
    </source>
</evidence>
<dbReference type="PANTHER" id="PTHR10060">
    <property type="entry name" value="TATD FAMILY DEOXYRIBONUCLEASE"/>
    <property type="match status" value="1"/>
</dbReference>
<reference evidence="12" key="2">
    <citation type="submission" date="2020-10" db="UniProtKB">
        <authorList>
            <consortium name="WormBaseParasite"/>
        </authorList>
    </citation>
    <scope>IDENTIFICATION</scope>
</reference>
<organism evidence="11 12">
    <name type="scientific">Panagrellus redivivus</name>
    <name type="common">Microworm</name>
    <dbReference type="NCBI Taxonomy" id="6233"/>
    <lineage>
        <taxon>Eukaryota</taxon>
        <taxon>Metazoa</taxon>
        <taxon>Ecdysozoa</taxon>
        <taxon>Nematoda</taxon>
        <taxon>Chromadorea</taxon>
        <taxon>Rhabditida</taxon>
        <taxon>Tylenchina</taxon>
        <taxon>Panagrolaimomorpha</taxon>
        <taxon>Panagrolaimoidea</taxon>
        <taxon>Panagrolaimidae</taxon>
        <taxon>Panagrellus</taxon>
    </lineage>
</organism>
<evidence type="ECO:0000256" key="7">
    <source>
        <dbReference type="ARBA" id="ARBA00022842"/>
    </source>
</evidence>
<dbReference type="GO" id="GO:0046872">
    <property type="term" value="F:metal ion binding"/>
    <property type="evidence" value="ECO:0007669"/>
    <property type="project" value="UniProtKB-KW"/>
</dbReference>
<comment type="similarity">
    <text evidence="1">Belongs to the metallo-dependent hydrolases superfamily. TatD-type hydrolase family.</text>
</comment>
<protein>
    <recommendedName>
        <fullName evidence="8">Deoxyribonuclease TATDN1</fullName>
    </recommendedName>
</protein>
<evidence type="ECO:0000313" key="12">
    <source>
        <dbReference type="WBParaSite" id="Pan_g8500.t1"/>
    </source>
</evidence>
<dbReference type="PIRSF" id="PIRSF005902">
    <property type="entry name" value="DNase_TatD"/>
    <property type="match status" value="1"/>
</dbReference>
<dbReference type="GO" id="GO:0008310">
    <property type="term" value="F:single-stranded DNA 3'-5' DNA exonuclease activity"/>
    <property type="evidence" value="ECO:0007669"/>
    <property type="project" value="TreeGrafter"/>
</dbReference>
<evidence type="ECO:0000313" key="11">
    <source>
        <dbReference type="Proteomes" id="UP000492821"/>
    </source>
</evidence>
<evidence type="ECO:0000256" key="10">
    <source>
        <dbReference type="PIRSR" id="PIRSR005902-1"/>
    </source>
</evidence>
<name>A0A7E4WBL7_PANRE</name>
<dbReference type="GO" id="GO:0005829">
    <property type="term" value="C:cytosol"/>
    <property type="evidence" value="ECO:0007669"/>
    <property type="project" value="TreeGrafter"/>
</dbReference>
<evidence type="ECO:0000256" key="3">
    <source>
        <dbReference type="ARBA" id="ARBA00022722"/>
    </source>
</evidence>
<keyword evidence="6" id="KW-0269">Exonuclease</keyword>
<evidence type="ECO:0000256" key="8">
    <source>
        <dbReference type="ARBA" id="ARBA00039767"/>
    </source>
</evidence>
<dbReference type="Pfam" id="PF01026">
    <property type="entry name" value="TatD_DNase"/>
    <property type="match status" value="1"/>
</dbReference>
<feature type="binding site" evidence="10">
    <location>
        <position position="221"/>
    </location>
    <ligand>
        <name>a divalent metal cation</name>
        <dbReference type="ChEBI" id="CHEBI:60240"/>
        <label>1</label>
    </ligand>
</feature>
<evidence type="ECO:0000256" key="5">
    <source>
        <dbReference type="ARBA" id="ARBA00022801"/>
    </source>
</evidence>
<dbReference type="Gene3D" id="3.20.20.140">
    <property type="entry name" value="Metal-dependent hydrolases"/>
    <property type="match status" value="1"/>
</dbReference>
<feature type="binding site" evidence="10">
    <location>
        <position position="107"/>
    </location>
    <ligand>
        <name>a divalent metal cation</name>
        <dbReference type="ChEBI" id="CHEBI:60240"/>
        <label>1</label>
    </ligand>
</feature>
<dbReference type="SUPFAM" id="SSF51556">
    <property type="entry name" value="Metallo-dependent hydrolases"/>
    <property type="match status" value="1"/>
</dbReference>
<dbReference type="AlphaFoldDB" id="A0A7E4WBL7"/>
<evidence type="ECO:0000256" key="1">
    <source>
        <dbReference type="ARBA" id="ARBA00009275"/>
    </source>
</evidence>
<dbReference type="InterPro" id="IPR032466">
    <property type="entry name" value="Metal_Hydrolase"/>
</dbReference>
<dbReference type="InterPro" id="IPR050891">
    <property type="entry name" value="TatD-type_Hydrolase"/>
</dbReference>
<proteinExistence type="inferred from homology"/>
<feature type="binding site" evidence="10">
    <location>
        <position position="168"/>
    </location>
    <ligand>
        <name>a divalent metal cation</name>
        <dbReference type="ChEBI" id="CHEBI:60240"/>
        <label>2</label>
    </ligand>
</feature>
<dbReference type="FunFam" id="3.20.20.140:FF:000018">
    <property type="entry name" value="3'-5' ssDNA/RNA exonuclease TatD"/>
    <property type="match status" value="1"/>
</dbReference>
<keyword evidence="11" id="KW-1185">Reference proteome</keyword>
<comment type="function">
    <text evidence="9">Deoxyribonuclease which catalyzes (in vitro) the decatenation of kinetoplast DNA, which are circular DNA catenated to each other, producing linear DNA molecules. Plays an important role in chromosomal segregation and cell cycle progression during eye development probably via its DNA decatenation activity.</text>
</comment>